<dbReference type="HAMAP" id="MF_00445">
    <property type="entry name" value="NDH1_NuoN_1"/>
    <property type="match status" value="1"/>
</dbReference>
<dbReference type="GO" id="GO:0008137">
    <property type="term" value="F:NADH dehydrogenase (ubiquinone) activity"/>
    <property type="evidence" value="ECO:0007669"/>
    <property type="project" value="InterPro"/>
</dbReference>
<dbReference type="PANTHER" id="PTHR22773">
    <property type="entry name" value="NADH DEHYDROGENASE"/>
    <property type="match status" value="1"/>
</dbReference>
<dbReference type="GO" id="GO:0042773">
    <property type="term" value="P:ATP synthesis coupled electron transport"/>
    <property type="evidence" value="ECO:0007669"/>
    <property type="project" value="InterPro"/>
</dbReference>
<evidence type="ECO:0000256" key="5">
    <source>
        <dbReference type="ARBA" id="ARBA00023027"/>
    </source>
</evidence>
<geneLocation type="mitochondrion" evidence="9"/>
<name>D3W6W4_9CHLO</name>
<feature type="transmembrane region" description="Helical" evidence="7">
    <location>
        <begin position="218"/>
        <end position="244"/>
    </location>
</feature>
<dbReference type="InterPro" id="IPR010096">
    <property type="entry name" value="NADH-Q_OxRdtase_suN/2"/>
</dbReference>
<keyword evidence="5" id="KW-0520">NAD</keyword>
<feature type="transmembrane region" description="Helical" evidence="7">
    <location>
        <begin position="410"/>
        <end position="438"/>
    </location>
</feature>
<dbReference type="GO" id="GO:0016020">
    <property type="term" value="C:membrane"/>
    <property type="evidence" value="ECO:0007669"/>
    <property type="project" value="UniProtKB-SubCell"/>
</dbReference>
<evidence type="ECO:0000256" key="4">
    <source>
        <dbReference type="ARBA" id="ARBA00022989"/>
    </source>
</evidence>
<evidence type="ECO:0000256" key="1">
    <source>
        <dbReference type="ARBA" id="ARBA00004141"/>
    </source>
</evidence>
<dbReference type="GeneID" id="8847145"/>
<feature type="transmembrane region" description="Helical" evidence="7">
    <location>
        <begin position="470"/>
        <end position="495"/>
    </location>
</feature>
<dbReference type="Pfam" id="PF00361">
    <property type="entry name" value="Proton_antipo_M"/>
    <property type="match status" value="1"/>
</dbReference>
<feature type="transmembrane region" description="Helical" evidence="7">
    <location>
        <begin position="177"/>
        <end position="198"/>
    </location>
</feature>
<gene>
    <name evidence="9" type="primary">nad2</name>
</gene>
<dbReference type="RefSeq" id="YP_003495128.1">
    <property type="nucleotide sequence ID" value="NC_013935.1"/>
</dbReference>
<feature type="domain" description="NADH:quinone oxidoreductase/Mrp antiporter transmembrane" evidence="8">
    <location>
        <begin position="139"/>
        <end position="433"/>
    </location>
</feature>
<feature type="transmembrane region" description="Helical" evidence="7">
    <location>
        <begin position="256"/>
        <end position="282"/>
    </location>
</feature>
<comment type="subcellular location">
    <subcellularLocation>
        <location evidence="1">Membrane</location>
        <topology evidence="1">Multi-pass membrane protein</topology>
    </subcellularLocation>
</comment>
<evidence type="ECO:0000259" key="8">
    <source>
        <dbReference type="Pfam" id="PF00361"/>
    </source>
</evidence>
<reference evidence="9" key="1">
    <citation type="journal article" date="2010" name="J. Mol. Evol.">
        <title>A Deviant Genetic Code in the Reduced Mitochondrial Genome of the Picoplanktonic Green Alga Pycnococcus provasolii.</title>
        <authorList>
            <person name="Turmel M."/>
            <person name="Otis C."/>
            <person name="Lemieux C."/>
        </authorList>
    </citation>
    <scope>NUCLEOTIDE SEQUENCE</scope>
    <source>
        <strain evidence="9">CCMP 1203</strain>
    </source>
</reference>
<keyword evidence="9" id="KW-0496">Mitochondrion</keyword>
<feature type="transmembrane region" description="Helical" evidence="7">
    <location>
        <begin position="119"/>
        <end position="139"/>
    </location>
</feature>
<dbReference type="NCBIfam" id="TIGR01770">
    <property type="entry name" value="NDH_I_N"/>
    <property type="match status" value="1"/>
</dbReference>
<feature type="transmembrane region" description="Helical" evidence="7">
    <location>
        <begin position="375"/>
        <end position="398"/>
    </location>
</feature>
<sequence length="502" mass="55162">MFPFSVHSRFSYFSFFSNDLVSLLPEIFLVCCICLFLVHGVVFSKTGRILSTNVANLSILALVFVCILLCCSPGGNYLAAYSCFFEDDFIRIIKVFLLLTCIFCVTLSLFYIQLEKSNTFEYSVLLLISLFGIIAVLGANDFLSLYLGLELQALSFYTLAANVRVSEFATEAGLKYFVIGAVASGFYLFGASLLYGFTGCVRFSDFSLLLSHIAPAEVEGIFLAFFIFFSSFLFKVGAVPFHAWVPDVYEGTSLNVTAIFALLPKLALFGVITRLLFCYFFSLFDVWQFPFVLCAVFSFVWGSLAALGQGRIKRLLAYGGISHSGYLLFGVCSGTVYGAQGVVIYLLSYILSGVTIFCSLVGLRFSRVRYIADFAGLSLFSPGVAFAIAASLLSAAGIPPVVGFFGKLSIFLSALAGSLYVGALFGVLCSVISTFYYLRILRTIFFENGSRPLGAFFSFFGSYFSKELSFLVGFCAVLLFWIPINPRILFFISFYSSIGLIG</sequence>
<organism evidence="9">
    <name type="scientific">Pycnococcus provasolii</name>
    <dbReference type="NCBI Taxonomy" id="41880"/>
    <lineage>
        <taxon>Eukaryota</taxon>
        <taxon>Viridiplantae</taxon>
        <taxon>Chlorophyta</taxon>
        <taxon>Pseudoscourfieldiophyceae</taxon>
        <taxon>Pseudoscourfieldiales</taxon>
        <taxon>Pycnococcaceae</taxon>
        <taxon>Pycnococcus</taxon>
    </lineage>
</organism>
<evidence type="ECO:0000256" key="3">
    <source>
        <dbReference type="ARBA" id="ARBA00022967"/>
    </source>
</evidence>
<protein>
    <submittedName>
        <fullName evidence="9">NADH dehydrogenase subunit 2</fullName>
    </submittedName>
</protein>
<feature type="transmembrane region" description="Helical" evidence="7">
    <location>
        <begin position="315"/>
        <end position="337"/>
    </location>
</feature>
<evidence type="ECO:0000256" key="7">
    <source>
        <dbReference type="SAM" id="Phobius"/>
    </source>
</evidence>
<dbReference type="AlphaFoldDB" id="D3W6W4"/>
<keyword evidence="4 7" id="KW-1133">Transmembrane helix</keyword>
<evidence type="ECO:0000313" key="9">
    <source>
        <dbReference type="EMBL" id="ACV72088.1"/>
    </source>
</evidence>
<feature type="transmembrane region" description="Helical" evidence="7">
    <location>
        <begin position="54"/>
        <end position="80"/>
    </location>
</feature>
<feature type="transmembrane region" description="Helical" evidence="7">
    <location>
        <begin position="343"/>
        <end position="363"/>
    </location>
</feature>
<keyword evidence="2 7" id="KW-0812">Transmembrane</keyword>
<keyword evidence="6 7" id="KW-0472">Membrane</keyword>
<feature type="transmembrane region" description="Helical" evidence="7">
    <location>
        <begin position="20"/>
        <end position="42"/>
    </location>
</feature>
<keyword evidence="3" id="KW-1278">Translocase</keyword>
<feature type="transmembrane region" description="Helical" evidence="7">
    <location>
        <begin position="288"/>
        <end position="308"/>
    </location>
</feature>
<accession>D3W6W4</accession>
<evidence type="ECO:0000256" key="2">
    <source>
        <dbReference type="ARBA" id="ARBA00022692"/>
    </source>
</evidence>
<dbReference type="InterPro" id="IPR001750">
    <property type="entry name" value="ND/Mrp_TM"/>
</dbReference>
<dbReference type="EMBL" id="GQ497137">
    <property type="protein sequence ID" value="ACV72088.1"/>
    <property type="molecule type" value="Genomic_DNA"/>
</dbReference>
<proteinExistence type="inferred from homology"/>
<evidence type="ECO:0000256" key="6">
    <source>
        <dbReference type="ARBA" id="ARBA00023136"/>
    </source>
</evidence>
<feature type="transmembrane region" description="Helical" evidence="7">
    <location>
        <begin position="92"/>
        <end position="112"/>
    </location>
</feature>